<feature type="compositionally biased region" description="Basic residues" evidence="1">
    <location>
        <begin position="52"/>
        <end position="62"/>
    </location>
</feature>
<accession>A0AAV5WUL9</accession>
<evidence type="ECO:0000313" key="2">
    <source>
        <dbReference type="EMBL" id="GMT35707.1"/>
    </source>
</evidence>
<evidence type="ECO:0008006" key="4">
    <source>
        <dbReference type="Google" id="ProtNLM"/>
    </source>
</evidence>
<feature type="non-terminal residue" evidence="2">
    <location>
        <position position="1"/>
    </location>
</feature>
<proteinExistence type="predicted"/>
<gene>
    <name evidence="2" type="ORF">PFISCL1PPCAC_27004</name>
</gene>
<feature type="region of interest" description="Disordered" evidence="1">
    <location>
        <begin position="1"/>
        <end position="30"/>
    </location>
</feature>
<organism evidence="2 3">
    <name type="scientific">Pristionchus fissidentatus</name>
    <dbReference type="NCBI Taxonomy" id="1538716"/>
    <lineage>
        <taxon>Eukaryota</taxon>
        <taxon>Metazoa</taxon>
        <taxon>Ecdysozoa</taxon>
        <taxon>Nematoda</taxon>
        <taxon>Chromadorea</taxon>
        <taxon>Rhabditida</taxon>
        <taxon>Rhabditina</taxon>
        <taxon>Diplogasteromorpha</taxon>
        <taxon>Diplogasteroidea</taxon>
        <taxon>Neodiplogasteridae</taxon>
        <taxon>Pristionchus</taxon>
    </lineage>
</organism>
<evidence type="ECO:0000256" key="1">
    <source>
        <dbReference type="SAM" id="MobiDB-lite"/>
    </source>
</evidence>
<evidence type="ECO:0000313" key="3">
    <source>
        <dbReference type="Proteomes" id="UP001432322"/>
    </source>
</evidence>
<dbReference type="AlphaFoldDB" id="A0AAV5WUL9"/>
<dbReference type="EMBL" id="BTSY01000007">
    <property type="protein sequence ID" value="GMT35707.1"/>
    <property type="molecule type" value="Genomic_DNA"/>
</dbReference>
<reference evidence="2" key="1">
    <citation type="submission" date="2023-10" db="EMBL/GenBank/DDBJ databases">
        <title>Genome assembly of Pristionchus species.</title>
        <authorList>
            <person name="Yoshida K."/>
            <person name="Sommer R.J."/>
        </authorList>
    </citation>
    <scope>NUCLEOTIDE SEQUENCE</scope>
    <source>
        <strain evidence="2">RS5133</strain>
    </source>
</reference>
<dbReference type="Proteomes" id="UP001432322">
    <property type="component" value="Unassembled WGS sequence"/>
</dbReference>
<keyword evidence="3" id="KW-1185">Reference proteome</keyword>
<protein>
    <recommendedName>
        <fullName evidence="4">Clade I nitrous oxide reductase</fullName>
    </recommendedName>
</protein>
<comment type="caution">
    <text evidence="2">The sequence shown here is derived from an EMBL/GenBank/DDBJ whole genome shotgun (WGS) entry which is preliminary data.</text>
</comment>
<sequence>ILPEADADGASQRVRMTQATERGCSQPSLTLPTARTSRRLTTSICRCSARTSARRRPSKPRNRSATSLVHAKCVRSHGTS</sequence>
<feature type="compositionally biased region" description="Polar residues" evidence="1">
    <location>
        <begin position="14"/>
        <end position="30"/>
    </location>
</feature>
<feature type="region of interest" description="Disordered" evidence="1">
    <location>
        <begin position="48"/>
        <end position="80"/>
    </location>
</feature>
<name>A0AAV5WUL9_9BILA</name>